<gene>
    <name evidence="1" type="ORF">ACFQ2K_00725</name>
    <name evidence="2" type="ORF">ACFQ2K_48650</name>
    <name evidence="3" type="ORF">ACFQ2K_52835</name>
</gene>
<reference evidence="1" key="3">
    <citation type="submission" date="2024-09" db="EMBL/GenBank/DDBJ databases">
        <authorList>
            <person name="Sun Q."/>
            <person name="Mori K."/>
        </authorList>
    </citation>
    <scope>NUCLEOTIDE SEQUENCE</scope>
    <source>
        <strain evidence="1">JCM 12607</strain>
    </source>
</reference>
<dbReference type="Proteomes" id="UP001596915">
    <property type="component" value="Unassembled WGS sequence"/>
</dbReference>
<proteinExistence type="predicted"/>
<reference evidence="1" key="1">
    <citation type="journal article" date="2014" name="Int. J. Syst. Evol. Microbiol.">
        <title>Complete genome of a new Firmicutes species belonging to the dominant human colonic microbiota ('Ruminococcus bicirculans') reveals two chromosomes and a selective capacity to utilize plant glucans.</title>
        <authorList>
            <consortium name="NISC Comparative Sequencing Program"/>
            <person name="Wegmann U."/>
            <person name="Louis P."/>
            <person name="Goesmann A."/>
            <person name="Henrissat B."/>
            <person name="Duncan S.H."/>
            <person name="Flint H.J."/>
        </authorList>
    </citation>
    <scope>NUCLEOTIDE SEQUENCE</scope>
    <source>
        <strain evidence="1">JCM 12607</strain>
    </source>
</reference>
<evidence type="ECO:0000313" key="1">
    <source>
        <dbReference type="EMBL" id="MFD0621550.1"/>
    </source>
</evidence>
<dbReference type="EMBL" id="JBHTGL010000001">
    <property type="protein sequence ID" value="MFD0621550.1"/>
    <property type="molecule type" value="Genomic_DNA"/>
</dbReference>
<keyword evidence="4" id="KW-1185">Reference proteome</keyword>
<dbReference type="EMBL" id="JBHTGL010000011">
    <property type="protein sequence ID" value="MFD0629985.1"/>
    <property type="molecule type" value="Genomic_DNA"/>
</dbReference>
<evidence type="ECO:0000313" key="3">
    <source>
        <dbReference type="EMBL" id="MFD0629985.1"/>
    </source>
</evidence>
<evidence type="ECO:0000313" key="2">
    <source>
        <dbReference type="EMBL" id="MFD0629316.1"/>
    </source>
</evidence>
<name>A0ABW2WJN6_9ACTN</name>
<sequence length="43" mass="4852">MTAARRREESWEVIGKAARVSRQAAHQRFSKVLLPTMAEPPTS</sequence>
<accession>A0ABW2WJN6</accession>
<evidence type="ECO:0000313" key="4">
    <source>
        <dbReference type="Proteomes" id="UP001596915"/>
    </source>
</evidence>
<reference evidence="4" key="2">
    <citation type="journal article" date="2019" name="Int. J. Syst. Evol. Microbiol.">
        <title>The Global Catalogue of Microorganisms (GCM) 10K type strain sequencing project: providing services to taxonomists for standard genome sequencing and annotation.</title>
        <authorList>
            <consortium name="The Broad Institute Genomics Platform"/>
            <consortium name="The Broad Institute Genome Sequencing Center for Infectious Disease"/>
            <person name="Wu L."/>
            <person name="Ma J."/>
        </authorList>
    </citation>
    <scope>NUCLEOTIDE SEQUENCE [LARGE SCALE GENOMIC DNA]</scope>
    <source>
        <strain evidence="4">JCM 12607</strain>
    </source>
</reference>
<dbReference type="EMBL" id="JBHTGL010000008">
    <property type="protein sequence ID" value="MFD0629316.1"/>
    <property type="molecule type" value="Genomic_DNA"/>
</dbReference>
<organism evidence="1 4">
    <name type="scientific">Streptomyces sanglieri</name>
    <dbReference type="NCBI Taxonomy" id="193460"/>
    <lineage>
        <taxon>Bacteria</taxon>
        <taxon>Bacillati</taxon>
        <taxon>Actinomycetota</taxon>
        <taxon>Actinomycetes</taxon>
        <taxon>Kitasatosporales</taxon>
        <taxon>Streptomycetaceae</taxon>
        <taxon>Streptomyces</taxon>
    </lineage>
</organism>
<comment type="caution">
    <text evidence="1">The sequence shown here is derived from an EMBL/GenBank/DDBJ whole genome shotgun (WGS) entry which is preliminary data.</text>
</comment>
<protein>
    <submittedName>
        <fullName evidence="1">Uncharacterized protein</fullName>
    </submittedName>
</protein>